<gene>
    <name evidence="8" type="ORF">ASIM_LOCUS8632</name>
</gene>
<evidence type="ECO:0000256" key="1">
    <source>
        <dbReference type="ARBA" id="ARBA00022598"/>
    </source>
</evidence>
<dbReference type="SMART" id="SM00991">
    <property type="entry name" value="WHEP-TRS"/>
    <property type="match status" value="1"/>
</dbReference>
<keyword evidence="9" id="KW-1185">Reference proteome</keyword>
<evidence type="ECO:0000313" key="9">
    <source>
        <dbReference type="Proteomes" id="UP000267096"/>
    </source>
</evidence>
<evidence type="ECO:0000256" key="2">
    <source>
        <dbReference type="ARBA" id="ARBA00022741"/>
    </source>
</evidence>
<dbReference type="AlphaFoldDB" id="A0A0M3JMK2"/>
<dbReference type="WBParaSite" id="ASIM_0000888901-mRNA-1">
    <property type="protein sequence ID" value="ASIM_0000888901-mRNA-1"/>
    <property type="gene ID" value="ASIM_0000888901"/>
</dbReference>
<evidence type="ECO:0000256" key="6">
    <source>
        <dbReference type="SAM" id="MobiDB-lite"/>
    </source>
</evidence>
<evidence type="ECO:0000256" key="4">
    <source>
        <dbReference type="ARBA" id="ARBA00022917"/>
    </source>
</evidence>
<dbReference type="GO" id="GO:0004812">
    <property type="term" value="F:aminoacyl-tRNA ligase activity"/>
    <property type="evidence" value="ECO:0007669"/>
    <property type="project" value="UniProtKB-KW"/>
</dbReference>
<reference evidence="8 9" key="2">
    <citation type="submission" date="2018-11" db="EMBL/GenBank/DDBJ databases">
        <authorList>
            <consortium name="Pathogen Informatics"/>
        </authorList>
    </citation>
    <scope>NUCLEOTIDE SEQUENCE [LARGE SCALE GENOMIC DNA]</scope>
</reference>
<dbReference type="EMBL" id="UYRR01023991">
    <property type="protein sequence ID" value="VDK33306.1"/>
    <property type="molecule type" value="Genomic_DNA"/>
</dbReference>
<keyword evidence="4" id="KW-0648">Protein biosynthesis</keyword>
<protein>
    <submittedName>
        <fullName evidence="10">WHEP-TRS domain-containing protein</fullName>
    </submittedName>
</protein>
<reference evidence="10" key="1">
    <citation type="submission" date="2017-02" db="UniProtKB">
        <authorList>
            <consortium name="WormBaseParasite"/>
        </authorList>
    </citation>
    <scope>IDENTIFICATION</scope>
</reference>
<dbReference type="GO" id="GO:0005524">
    <property type="term" value="F:ATP binding"/>
    <property type="evidence" value="ECO:0007669"/>
    <property type="project" value="UniProtKB-KW"/>
</dbReference>
<dbReference type="PROSITE" id="PS51185">
    <property type="entry name" value="WHEP_TRS_2"/>
    <property type="match status" value="1"/>
</dbReference>
<evidence type="ECO:0000313" key="8">
    <source>
        <dbReference type="EMBL" id="VDK33306.1"/>
    </source>
</evidence>
<feature type="domain" description="WHEP-TRS" evidence="7">
    <location>
        <begin position="20"/>
        <end position="76"/>
    </location>
</feature>
<dbReference type="GO" id="GO:0006418">
    <property type="term" value="P:tRNA aminoacylation for protein translation"/>
    <property type="evidence" value="ECO:0007669"/>
    <property type="project" value="InterPro"/>
</dbReference>
<evidence type="ECO:0000259" key="7">
    <source>
        <dbReference type="PROSITE" id="PS51185"/>
    </source>
</evidence>
<proteinExistence type="predicted"/>
<organism evidence="10">
    <name type="scientific">Anisakis simplex</name>
    <name type="common">Herring worm</name>
    <dbReference type="NCBI Taxonomy" id="6269"/>
    <lineage>
        <taxon>Eukaryota</taxon>
        <taxon>Metazoa</taxon>
        <taxon>Ecdysozoa</taxon>
        <taxon>Nematoda</taxon>
        <taxon>Chromadorea</taxon>
        <taxon>Rhabditida</taxon>
        <taxon>Spirurina</taxon>
        <taxon>Ascaridomorpha</taxon>
        <taxon>Ascaridoidea</taxon>
        <taxon>Anisakidae</taxon>
        <taxon>Anisakis</taxon>
        <taxon>Anisakis simplex complex</taxon>
    </lineage>
</organism>
<dbReference type="InterPro" id="IPR009068">
    <property type="entry name" value="uS15_NS1_RNA-bd_sf"/>
</dbReference>
<keyword evidence="5" id="KW-0030">Aminoacyl-tRNA synthetase</keyword>
<evidence type="ECO:0000256" key="5">
    <source>
        <dbReference type="ARBA" id="ARBA00023146"/>
    </source>
</evidence>
<keyword evidence="1" id="KW-0436">Ligase</keyword>
<evidence type="ECO:0000256" key="3">
    <source>
        <dbReference type="ARBA" id="ARBA00022840"/>
    </source>
</evidence>
<keyword evidence="3" id="KW-0067">ATP-binding</keyword>
<feature type="region of interest" description="Disordered" evidence="6">
    <location>
        <begin position="67"/>
        <end position="87"/>
    </location>
</feature>
<dbReference type="Gene3D" id="1.10.287.10">
    <property type="entry name" value="S15/NS1, RNA-binding"/>
    <property type="match status" value="1"/>
</dbReference>
<name>A0A0M3JMK2_ANISI</name>
<dbReference type="InterPro" id="IPR000738">
    <property type="entry name" value="WHEP-TRS_dom"/>
</dbReference>
<dbReference type="Proteomes" id="UP000267096">
    <property type="component" value="Unassembled WGS sequence"/>
</dbReference>
<sequence>MTSICGSSVKKSVETTSTSAANDLECEIVKQGDLVRQLKAADPKSVESKAAIAKLLELKKKFKEVTGAEYKPKPATTTGGDKEKKKP</sequence>
<dbReference type="Pfam" id="PF00458">
    <property type="entry name" value="WHEP-TRS"/>
    <property type="match status" value="1"/>
</dbReference>
<evidence type="ECO:0000313" key="10">
    <source>
        <dbReference type="WBParaSite" id="ASIM_0000888901-mRNA-1"/>
    </source>
</evidence>
<dbReference type="SUPFAM" id="SSF47060">
    <property type="entry name" value="S15/NS1 RNA-binding domain"/>
    <property type="match status" value="1"/>
</dbReference>
<keyword evidence="2" id="KW-0547">Nucleotide-binding</keyword>
<accession>A0A0M3JMK2</accession>